<gene>
    <name evidence="1" type="ORF">PDJAM_G00209800</name>
</gene>
<sequence length="1055" mass="116951">MPHEKSPLSRVTDAGTVSVDHRKALTITAGAKLDSSQIGNPLKIHKRKGLFDECADADLAKSARKHPKIHWTQLAANGASLHPHNGRQADEHDQSDSVMLDIKRRQVKVILRDVLQTEEGQRYLSSCGSDTNAKTQSPLKSGPRERRSERGPSTEHSTVRRRPGVPLKDQTKFSPLKLTTNTPSKTTDIVCAEENDMHLPKEVQAPAAKRCKTFNNSVKQAEHNASDEEESCSLKESESSSKESHPENELCPVEEDDSLRPVSVSPLHSEEADSEQISESLITATHTPSKVKQPSVFHRTEYQDSEGEAVPTQQNTSTNEAQECAEVVGEKEGEIEQEREEKEEEEEEEDLLYQNGEVLDEGGGARGSVLRLSTGATEGQLADGEVTPKSSQMAGSADKHILDSELVEVRQASKTQTAEPIILSSEEEEEEDEEDCGTSHVQALEGAKDPHRQQKSIQAMERKKIPDAHIHPSDMNSQGSSFEASALSGCPVMELQFSALYMGSLSILTNGLVKITDDRITISCKEPSGSEVKASLATAHVRKYSVWDGLLVRDSRLAKENEVPPPSVLLLWLAEVQARRLSTDLCVFQPGTRPAEGSTCVVLCVSEPLNGVQGALLASIMDIVGLRHGNTELLSPLTHPDSLKLLQSSRDSHMFQLLLPRAETHPILCESGTAPAPASTTTTSAKAQDSDPQPDSRVYTLCQSSSQSAYSVSLAHNPGADWTPYRHCGPARRLIQFPPPPSKGAITVTTEDLECLDSGEFLNDVIIDFYLKYLLVQKAPHASVRRSHVFSSFFYKQLTRRDNANEDSTSTPAQLRRHQRVRTWTRHVDIFEKDFLFVPVNQEAHWYLVVVCFPGLEEPQYVERGGHASVHDGTENSSDTTAQSESQHGDGDIHSDENSSRSISAPGPPTCTEKTCKRQTVCKRPCILIMDSLKLSVHERIFKLLREYLQAEWEVKRGGHRDFSAERMVGSHCRVPLQDNSSDCGLYLLQYAESFLQDPVVHFDLPLKLECWFPRQKVREKREEIRDLVLHLYRFQQGSLGNDSSDDGKEIGNIV</sequence>
<protein>
    <submittedName>
        <fullName evidence="1">Uncharacterized protein</fullName>
    </submittedName>
</protein>
<dbReference type="Proteomes" id="UP000830395">
    <property type="component" value="Chromosome 5"/>
</dbReference>
<organism evidence="1 2">
    <name type="scientific">Pangasius djambal</name>
    <dbReference type="NCBI Taxonomy" id="1691987"/>
    <lineage>
        <taxon>Eukaryota</taxon>
        <taxon>Metazoa</taxon>
        <taxon>Chordata</taxon>
        <taxon>Craniata</taxon>
        <taxon>Vertebrata</taxon>
        <taxon>Euteleostomi</taxon>
        <taxon>Actinopterygii</taxon>
        <taxon>Neopterygii</taxon>
        <taxon>Teleostei</taxon>
        <taxon>Ostariophysi</taxon>
        <taxon>Siluriformes</taxon>
        <taxon>Pangasiidae</taxon>
        <taxon>Pangasius</taxon>
    </lineage>
</organism>
<name>A0ACC5YBD4_9TELE</name>
<keyword evidence="2" id="KW-1185">Reference proteome</keyword>
<dbReference type="EMBL" id="CM040979">
    <property type="protein sequence ID" value="MCJ8732301.1"/>
    <property type="molecule type" value="Genomic_DNA"/>
</dbReference>
<evidence type="ECO:0000313" key="2">
    <source>
        <dbReference type="Proteomes" id="UP000830395"/>
    </source>
</evidence>
<evidence type="ECO:0000313" key="1">
    <source>
        <dbReference type="EMBL" id="MCJ8732301.1"/>
    </source>
</evidence>
<proteinExistence type="predicted"/>
<accession>A0ACC5YBD4</accession>
<comment type="caution">
    <text evidence="1">The sequence shown here is derived from an EMBL/GenBank/DDBJ whole genome shotgun (WGS) entry which is preliminary data.</text>
</comment>
<reference evidence="1" key="1">
    <citation type="submission" date="2020-02" db="EMBL/GenBank/DDBJ databases">
        <title>Genome sequencing of the panga catfish, Pangasius djambal.</title>
        <authorList>
            <person name="Wen M."/>
            <person name="Zahm M."/>
            <person name="Roques C."/>
            <person name="Cabau C."/>
            <person name="Klopp C."/>
            <person name="Donnadieu C."/>
            <person name="Jouanno E."/>
            <person name="Avarre J.-C."/>
            <person name="Campet M."/>
            <person name="Ha T."/>
            <person name="Dugue R."/>
            <person name="Lampietro C."/>
            <person name="Louis A."/>
            <person name="Herpin A."/>
            <person name="Echchiki A."/>
            <person name="Berthelot C."/>
            <person name="Parey E."/>
            <person name="Roest-Crollius H."/>
            <person name="Braasch I."/>
            <person name="Postlethwait J.H."/>
            <person name="Bobe J."/>
            <person name="Montfort J."/>
            <person name="Bouchez O."/>
            <person name="Begum T."/>
            <person name="Schartl M."/>
            <person name="Gustiano R."/>
            <person name="Guiguen Y."/>
        </authorList>
    </citation>
    <scope>NUCLEOTIDE SEQUENCE</scope>
    <source>
        <strain evidence="1">Pdj_M5554</strain>
    </source>
</reference>